<proteinExistence type="predicted"/>
<comment type="caution">
    <text evidence="2">The sequence shown here is derived from an EMBL/GenBank/DDBJ whole genome shotgun (WGS) entry which is preliminary data.</text>
</comment>
<keyword evidence="1" id="KW-0812">Transmembrane</keyword>
<name>A0A2S9WRG1_9FLAO</name>
<keyword evidence="3" id="KW-1185">Reference proteome</keyword>
<sequence length="94" mass="11447">MGVLSRRKNKKYSYEPRYYKNEDKDGNPFEIRHKFDDYRSTIDNRGLKTKFNNAMRDYKEGTERTARTRIYIIAAILILLFLWFIDFDLSIFSF</sequence>
<keyword evidence="1" id="KW-0472">Membrane</keyword>
<gene>
    <name evidence="2" type="ORF">BST86_02660</name>
</gene>
<dbReference type="RefSeq" id="WP_105981914.1">
    <property type="nucleotide sequence ID" value="NZ_MQUC01000003.1"/>
</dbReference>
<evidence type="ECO:0000256" key="1">
    <source>
        <dbReference type="SAM" id="Phobius"/>
    </source>
</evidence>
<reference evidence="2 3" key="1">
    <citation type="submission" date="2016-11" db="EMBL/GenBank/DDBJ databases">
        <title>Trade-off between light-utilization and light-protection in marine flavobacteria.</title>
        <authorList>
            <person name="Kumagai Y."/>
        </authorList>
    </citation>
    <scope>NUCLEOTIDE SEQUENCE [LARGE SCALE GENOMIC DNA]</scope>
    <source>
        <strain evidence="2 3">JCM 17109</strain>
    </source>
</reference>
<feature type="transmembrane region" description="Helical" evidence="1">
    <location>
        <begin position="68"/>
        <end position="85"/>
    </location>
</feature>
<keyword evidence="1" id="KW-1133">Transmembrane helix</keyword>
<protein>
    <submittedName>
        <fullName evidence="2">Riboflavin synthase subunit beta</fullName>
    </submittedName>
</protein>
<accession>A0A2S9WRG1</accession>
<dbReference type="EMBL" id="MQUC01000003">
    <property type="protein sequence ID" value="PRP66063.1"/>
    <property type="molecule type" value="Genomic_DNA"/>
</dbReference>
<dbReference type="OrthoDB" id="1139505at2"/>
<organism evidence="2 3">
    <name type="scientific">Nonlabens agnitus</name>
    <dbReference type="NCBI Taxonomy" id="870484"/>
    <lineage>
        <taxon>Bacteria</taxon>
        <taxon>Pseudomonadati</taxon>
        <taxon>Bacteroidota</taxon>
        <taxon>Flavobacteriia</taxon>
        <taxon>Flavobacteriales</taxon>
        <taxon>Flavobacteriaceae</taxon>
        <taxon>Nonlabens</taxon>
    </lineage>
</organism>
<dbReference type="AlphaFoldDB" id="A0A2S9WRG1"/>
<dbReference type="Proteomes" id="UP000239532">
    <property type="component" value="Unassembled WGS sequence"/>
</dbReference>
<evidence type="ECO:0000313" key="3">
    <source>
        <dbReference type="Proteomes" id="UP000239532"/>
    </source>
</evidence>
<evidence type="ECO:0000313" key="2">
    <source>
        <dbReference type="EMBL" id="PRP66063.1"/>
    </source>
</evidence>